<proteinExistence type="predicted"/>
<protein>
    <submittedName>
        <fullName evidence="1">Uncharacterized protein</fullName>
    </submittedName>
</protein>
<reference evidence="1 2" key="1">
    <citation type="submission" date="2018-10" db="EMBL/GenBank/DDBJ databases">
        <title>Genome sequencing of Arthrobacter oryzae TNB02.</title>
        <authorList>
            <person name="Cho Y.-J."/>
            <person name="Cho A."/>
            <person name="Kim O.-S."/>
        </authorList>
    </citation>
    <scope>NUCLEOTIDE SEQUENCE [LARGE SCALE GENOMIC DNA]</scope>
    <source>
        <strain evidence="1 2">TNB02</strain>
    </source>
</reference>
<name>A0A3N0C4U5_9MICC</name>
<dbReference type="Proteomes" id="UP000273807">
    <property type="component" value="Unassembled WGS sequence"/>
</dbReference>
<evidence type="ECO:0000313" key="2">
    <source>
        <dbReference type="Proteomes" id="UP000273807"/>
    </source>
</evidence>
<evidence type="ECO:0000313" key="1">
    <source>
        <dbReference type="EMBL" id="RNL57915.1"/>
    </source>
</evidence>
<sequence>MEENVIDGGILAGEASAARLESSGRGGGNAAGIQSAAAAAATHGKSLRKTAEVADLAPPELPDAADAATYRYRGHMTTSGAPAMRLMDNLVKTSISWRTAVQNPVLVPELLSVIEDIAPALDGNPVVFSIGMVFHNAPQGPQVLESWLAEPQNGYDLTVFTRHRIVTAWGSFRENGQEPVTLMARKDICRVTVNVRPGDVRSDGTTSTHHEATLSFVDGSEVQLPGVEENLTETGSLGLADLLTDLYKDVSR</sequence>
<dbReference type="EMBL" id="RBED01000071">
    <property type="protein sequence ID" value="RNL57915.1"/>
    <property type="molecule type" value="Genomic_DNA"/>
</dbReference>
<accession>A0A3N0C4U5</accession>
<comment type="caution">
    <text evidence="1">The sequence shown here is derived from an EMBL/GenBank/DDBJ whole genome shotgun (WGS) entry which is preliminary data.</text>
</comment>
<dbReference type="OrthoDB" id="9918101at2"/>
<organism evidence="1 2">
    <name type="scientific">Arthrobacter oryzae</name>
    <dbReference type="NCBI Taxonomy" id="409290"/>
    <lineage>
        <taxon>Bacteria</taxon>
        <taxon>Bacillati</taxon>
        <taxon>Actinomycetota</taxon>
        <taxon>Actinomycetes</taxon>
        <taxon>Micrococcales</taxon>
        <taxon>Micrococcaceae</taxon>
        <taxon>Arthrobacter</taxon>
    </lineage>
</organism>
<dbReference type="RefSeq" id="WP_123254396.1">
    <property type="nucleotide sequence ID" value="NZ_RBED01000071.1"/>
</dbReference>
<keyword evidence="2" id="KW-1185">Reference proteome</keyword>
<dbReference type="AlphaFoldDB" id="A0A3N0C4U5"/>
<gene>
    <name evidence="1" type="ORF">D7003_05055</name>
</gene>